<gene>
    <name evidence="1" type="ORF">ASZ90_000741</name>
</gene>
<dbReference type="AlphaFoldDB" id="A0A0W8G883"/>
<keyword evidence="1" id="KW-0645">Protease</keyword>
<dbReference type="PIRSF" id="PIRSF015853">
    <property type="entry name" value="Pep_DppA"/>
    <property type="match status" value="1"/>
</dbReference>
<dbReference type="Gene3D" id="3.40.50.10780">
    <property type="entry name" value="Dipeptide transport protein"/>
    <property type="match status" value="1"/>
</dbReference>
<name>A0A0W8G883_9ZZZZ</name>
<dbReference type="InterPro" id="IPR027476">
    <property type="entry name" value="DppA_N"/>
</dbReference>
<dbReference type="Pfam" id="PF04951">
    <property type="entry name" value="Peptidase_M55"/>
    <property type="match status" value="1"/>
</dbReference>
<reference evidence="1" key="1">
    <citation type="journal article" date="2015" name="Proc. Natl. Acad. Sci. U.S.A.">
        <title>Networks of energetic and metabolic interactions define dynamics in microbial communities.</title>
        <authorList>
            <person name="Embree M."/>
            <person name="Liu J.K."/>
            <person name="Al-Bassam M.M."/>
            <person name="Zengler K."/>
        </authorList>
    </citation>
    <scope>NUCLEOTIDE SEQUENCE</scope>
</reference>
<dbReference type="GO" id="GO:0004177">
    <property type="term" value="F:aminopeptidase activity"/>
    <property type="evidence" value="ECO:0007669"/>
    <property type="project" value="UniProtKB-KW"/>
</dbReference>
<keyword evidence="1" id="KW-0378">Hydrolase</keyword>
<keyword evidence="1" id="KW-0031">Aminopeptidase</keyword>
<comment type="caution">
    <text evidence="1">The sequence shown here is derived from an EMBL/GenBank/DDBJ whole genome shotgun (WGS) entry which is preliminary data.</text>
</comment>
<dbReference type="InterPro" id="IPR036177">
    <property type="entry name" value="Peptidase_M55_sf"/>
</dbReference>
<proteinExistence type="predicted"/>
<protein>
    <submittedName>
        <fullName evidence="1">Peptidase m55, d-aminopeptidase</fullName>
    </submittedName>
</protein>
<dbReference type="SUPFAM" id="SSF63992">
    <property type="entry name" value="Dipeptide transport protein"/>
    <property type="match status" value="1"/>
</dbReference>
<dbReference type="InterPro" id="IPR007035">
    <property type="entry name" value="Peptidase_M55"/>
</dbReference>
<accession>A0A0W8G883</accession>
<dbReference type="Gene3D" id="3.30.1360.130">
    <property type="entry name" value="Dipeptide transport protein"/>
    <property type="match status" value="1"/>
</dbReference>
<dbReference type="EMBL" id="LNQE01000095">
    <property type="protein sequence ID" value="KUG29368.1"/>
    <property type="molecule type" value="Genomic_DNA"/>
</dbReference>
<organism evidence="1">
    <name type="scientific">hydrocarbon metagenome</name>
    <dbReference type="NCBI Taxonomy" id="938273"/>
    <lineage>
        <taxon>unclassified sequences</taxon>
        <taxon>metagenomes</taxon>
        <taxon>ecological metagenomes</taxon>
    </lineage>
</organism>
<sequence>MNVFISADIEGVGAVARHEHSRVDGREYAAARSRMTGEVNAAIAGAFDGGATAVTVADAHNVGLNLIPEELDERATLVMGSPRPLSMVHGLDASYGALFCVGYHAMAATMNASIVHTFTGRIQAIRLNGLKIGEIGLNAALAGSFGVPLTFLAGDGAACREAQALLPGVRTVAVKEAIGAYAAVGPHPARCRETIYAAAREAAANPPAVAPLVLSGPVTLEVRCTTASGADRAGMIPRAKRLDDLTVSYTGDDVVEAFMAFNAMTCLVELVAFI</sequence>
<dbReference type="CDD" id="cd08663">
    <property type="entry name" value="DAP_dppA_1"/>
    <property type="match status" value="1"/>
</dbReference>
<evidence type="ECO:0000313" key="1">
    <source>
        <dbReference type="EMBL" id="KUG29368.1"/>
    </source>
</evidence>